<dbReference type="Gene3D" id="1.25.40.10">
    <property type="entry name" value="Tetratricopeptide repeat domain"/>
    <property type="match status" value="1"/>
</dbReference>
<proteinExistence type="predicted"/>
<name>A0A7W7H015_9ACTN</name>
<dbReference type="Proteomes" id="UP000546162">
    <property type="component" value="Unassembled WGS sequence"/>
</dbReference>
<dbReference type="AlphaFoldDB" id="A0A7W7H015"/>
<comment type="caution">
    <text evidence="2">The sequence shown here is derived from an EMBL/GenBank/DDBJ whole genome shotgun (WGS) entry which is preliminary data.</text>
</comment>
<evidence type="ECO:0000313" key="2">
    <source>
        <dbReference type="EMBL" id="MBB4741277.1"/>
    </source>
</evidence>
<gene>
    <name evidence="2" type="ORF">BJY16_004736</name>
</gene>
<evidence type="ECO:0000313" key="3">
    <source>
        <dbReference type="Proteomes" id="UP000546162"/>
    </source>
</evidence>
<reference evidence="2 3" key="1">
    <citation type="submission" date="2020-08" db="EMBL/GenBank/DDBJ databases">
        <title>Sequencing the genomes of 1000 actinobacteria strains.</title>
        <authorList>
            <person name="Klenk H.-P."/>
        </authorList>
    </citation>
    <scope>NUCLEOTIDE SEQUENCE [LARGE SCALE GENOMIC DNA]</scope>
    <source>
        <strain evidence="2 3">DSM 45809</strain>
    </source>
</reference>
<accession>A0A7W7H015</accession>
<protein>
    <recommendedName>
        <fullName evidence="1">CHAT domain-containing protein</fullName>
    </recommendedName>
</protein>
<dbReference type="InterPro" id="IPR011990">
    <property type="entry name" value="TPR-like_helical_dom_sf"/>
</dbReference>
<feature type="domain" description="CHAT" evidence="1">
    <location>
        <begin position="704"/>
        <end position="976"/>
    </location>
</feature>
<dbReference type="Pfam" id="PF12770">
    <property type="entry name" value="CHAT"/>
    <property type="match status" value="1"/>
</dbReference>
<organism evidence="2 3">
    <name type="scientific">Actinoplanes octamycinicus</name>
    <dbReference type="NCBI Taxonomy" id="135948"/>
    <lineage>
        <taxon>Bacteria</taxon>
        <taxon>Bacillati</taxon>
        <taxon>Actinomycetota</taxon>
        <taxon>Actinomycetes</taxon>
        <taxon>Micromonosporales</taxon>
        <taxon>Micromonosporaceae</taxon>
        <taxon>Actinoplanes</taxon>
    </lineage>
</organism>
<sequence length="977" mass="104870">METIRPIDLPFECHRCGHRQRAAWSLVTRVSADDSWQQLRAVLEVVCPQCGGSRVPALPAVVLEGSDDEVRHTLAVLPPGIDDLGPLRDFLPPEAITPLLPVPWPAGPAAGRPIVEAARDHPETAARARRNRIMAGLERLLGSPTAHDAGRAVADCPELRTPLAAEVGAEWVALIPPEGDALGQAITRLLAELAGGADVATAHQRYLDDSTAAREAIRDAALDHVEWLTAHPDAPVDEWDALAERTQHLFGIAGDTDELARHLLRVGNTLLLRPDRTRDDHARAAALLERSHQLAATLDDAELSAAVASSLAHAIGRTDIPTETDLRRAAALQDEVVRGQRAAGDPAALAMALTNHAVVLLRLATFRRDAAREETLRQGVTLLEEALPLRTPERDPLGWAYTAANLAQTRRMLGDDDPAQAARVQRAAADIFAAAGETENAVEARIHLGRALVDRARAGGADRDALLAEAAALAEQPGNPLQLAQFAQISVRVAEERHGRTPELVEPLATALGRIDPRWAPDEALSTAEQLATLHAELDQWPEACRAYDHCLAVQEAVLDASPDRGVRLDMLAAAPRLARGAAFARVRAGDPTGAVELLERTRLRAFEAIGGDLAAGLSLLTWQQPTLADIGQAATPDCPLTYVVTTPGGSAVLLVRRDETGQVVAEAHDSELTSATFIDLLLDVGEPERGLITAQAAGEPVHAAVERLAEPLGRLLQPVVDAAAPDRLLLVPCGPMALMPWPAARLRDAPVISVVPSAAAAVLSRRRIDAAASGRHTGRVVVFADPARDDVPPLRGARAEAERIHAEFGDRVVVRGGAEATRDELIRLAPDAWLLHLSCHGYNDPMGYEAMRLLLSGGDLTLDDLRAMPRLRARLVTLSACQTGHADLVRLSDDMIGLPVTLLAAGSAAVLATLWPVHDRATAKLIDRMYRELARMIAAGEPDDVPLALHRAQRWLSTQPRYRHPAYWAAFYLLGV</sequence>
<dbReference type="RefSeq" id="WP_185041781.1">
    <property type="nucleotide sequence ID" value="NZ_BAABFG010000005.1"/>
</dbReference>
<dbReference type="InterPro" id="IPR024983">
    <property type="entry name" value="CHAT_dom"/>
</dbReference>
<dbReference type="EMBL" id="JACHNB010000001">
    <property type="protein sequence ID" value="MBB4741277.1"/>
    <property type="molecule type" value="Genomic_DNA"/>
</dbReference>
<keyword evidence="3" id="KW-1185">Reference proteome</keyword>
<evidence type="ECO:0000259" key="1">
    <source>
        <dbReference type="Pfam" id="PF12770"/>
    </source>
</evidence>